<comment type="cofactor">
    <cofactor evidence="1">
        <name>FAD</name>
        <dbReference type="ChEBI" id="CHEBI:57692"/>
    </cofactor>
</comment>
<evidence type="ECO:0000313" key="7">
    <source>
        <dbReference type="Proteomes" id="UP000773614"/>
    </source>
</evidence>
<proteinExistence type="predicted"/>
<keyword evidence="7" id="KW-1185">Reference proteome</keyword>
<name>A0A964T258_9HYPH</name>
<dbReference type="Gene3D" id="3.90.700.10">
    <property type="entry name" value="Succinate dehydrogenase/fumarate reductase flavoprotein, catalytic domain"/>
    <property type="match status" value="1"/>
</dbReference>
<keyword evidence="2" id="KW-0285">Flavoprotein</keyword>
<sequence>MSNYDVIVLGGGLAGYCAALSAAEEGATVLLAEKCDEGGGSTVLSGGFMAFADTALQRELGVSDSPELLLEDLRSVGGPHAQEDLLRTYAAEQTTLFGWLTAKRLRFEGVELAAGQSAPRSHSIDPGQLILTLHELAQANGNVTIRTGTTGVYLLREGENGRIRGVTVEESGRLEDVEARCGVVIATGGFSRSERLLQTFAPQQARALRVGGVGNVGDGLRMAWRHGADLHDMGEVKGTYGVHATECNNGQEILLIFYRGAIIVNREGRRFTDESVSYKLIGDAAMRQDSPVTWQIFDKKIFDGSIGAARLFDAAAALNRGLLIKADSLQSLAEQCGIDPQGLLATVASYNEDARSGRDEAFGRDGLCHHVGALVPLDQPPFFAYPSAVAVLATYCGLRIDAKARVIDVYEEPIEGLYAAGEVTGGFHGKAYMTGTSLGKSAVFGRLAGREAARTGRA</sequence>
<organism evidence="6 7">
    <name type="scientific">Propylenella binzhouense</name>
    <dbReference type="NCBI Taxonomy" id="2555902"/>
    <lineage>
        <taxon>Bacteria</taxon>
        <taxon>Pseudomonadati</taxon>
        <taxon>Pseudomonadota</taxon>
        <taxon>Alphaproteobacteria</taxon>
        <taxon>Hyphomicrobiales</taxon>
        <taxon>Propylenellaceae</taxon>
        <taxon>Propylenella</taxon>
    </lineage>
</organism>
<dbReference type="SUPFAM" id="SSF56425">
    <property type="entry name" value="Succinate dehydrogenase/fumarate reductase flavoprotein, catalytic domain"/>
    <property type="match status" value="1"/>
</dbReference>
<accession>A0A964T258</accession>
<gene>
    <name evidence="6" type="ORF">E4O86_02330</name>
</gene>
<dbReference type="PRINTS" id="PR00411">
    <property type="entry name" value="PNDRDTASEI"/>
</dbReference>
<evidence type="ECO:0000256" key="3">
    <source>
        <dbReference type="ARBA" id="ARBA00022827"/>
    </source>
</evidence>
<dbReference type="RefSeq" id="WP_161138908.1">
    <property type="nucleotide sequence ID" value="NZ_SPKJ01000004.1"/>
</dbReference>
<dbReference type="PRINTS" id="PR00368">
    <property type="entry name" value="FADPNR"/>
</dbReference>
<dbReference type="InterPro" id="IPR027477">
    <property type="entry name" value="Succ_DH/fumarate_Rdtase_cat_sf"/>
</dbReference>
<dbReference type="InterPro" id="IPR050315">
    <property type="entry name" value="FAD-oxidoreductase_2"/>
</dbReference>
<dbReference type="SUPFAM" id="SSF51905">
    <property type="entry name" value="FAD/NAD(P)-binding domain"/>
    <property type="match status" value="1"/>
</dbReference>
<dbReference type="EMBL" id="SPKJ01000004">
    <property type="protein sequence ID" value="MYZ46559.1"/>
    <property type="molecule type" value="Genomic_DNA"/>
</dbReference>
<evidence type="ECO:0000256" key="2">
    <source>
        <dbReference type="ARBA" id="ARBA00022630"/>
    </source>
</evidence>
<evidence type="ECO:0000256" key="4">
    <source>
        <dbReference type="ARBA" id="ARBA00023002"/>
    </source>
</evidence>
<dbReference type="PANTHER" id="PTHR43400:SF10">
    <property type="entry name" value="3-OXOSTEROID 1-DEHYDROGENASE"/>
    <property type="match status" value="1"/>
</dbReference>
<keyword evidence="3" id="KW-0274">FAD</keyword>
<dbReference type="InterPro" id="IPR003953">
    <property type="entry name" value="FAD-dep_OxRdtase_2_FAD-bd"/>
</dbReference>
<dbReference type="GO" id="GO:0016491">
    <property type="term" value="F:oxidoreductase activity"/>
    <property type="evidence" value="ECO:0007669"/>
    <property type="project" value="UniProtKB-KW"/>
</dbReference>
<dbReference type="AlphaFoldDB" id="A0A964T258"/>
<evidence type="ECO:0000259" key="5">
    <source>
        <dbReference type="Pfam" id="PF00890"/>
    </source>
</evidence>
<dbReference type="Pfam" id="PF00890">
    <property type="entry name" value="FAD_binding_2"/>
    <property type="match status" value="1"/>
</dbReference>
<feature type="domain" description="FAD-dependent oxidoreductase 2 FAD-binding" evidence="5">
    <location>
        <begin position="5"/>
        <end position="438"/>
    </location>
</feature>
<comment type="caution">
    <text evidence="6">The sequence shown here is derived from an EMBL/GenBank/DDBJ whole genome shotgun (WGS) entry which is preliminary data.</text>
</comment>
<evidence type="ECO:0000256" key="1">
    <source>
        <dbReference type="ARBA" id="ARBA00001974"/>
    </source>
</evidence>
<protein>
    <submittedName>
        <fullName evidence="6">FAD-dependent oxidoreductase</fullName>
    </submittedName>
</protein>
<dbReference type="OrthoDB" id="3178130at2"/>
<dbReference type="PANTHER" id="PTHR43400">
    <property type="entry name" value="FUMARATE REDUCTASE"/>
    <property type="match status" value="1"/>
</dbReference>
<reference evidence="6" key="1">
    <citation type="submission" date="2019-03" db="EMBL/GenBank/DDBJ databases">
        <title>Afifella sp. nov., isolated from activated sludge.</title>
        <authorList>
            <person name="Li Q."/>
            <person name="Liu Y."/>
        </authorList>
    </citation>
    <scope>NUCLEOTIDE SEQUENCE</scope>
    <source>
        <strain evidence="6">L72</strain>
    </source>
</reference>
<dbReference type="Gene3D" id="3.50.50.60">
    <property type="entry name" value="FAD/NAD(P)-binding domain"/>
    <property type="match status" value="1"/>
</dbReference>
<keyword evidence="4" id="KW-0560">Oxidoreductase</keyword>
<dbReference type="Proteomes" id="UP000773614">
    <property type="component" value="Unassembled WGS sequence"/>
</dbReference>
<dbReference type="GO" id="GO:0008202">
    <property type="term" value="P:steroid metabolic process"/>
    <property type="evidence" value="ECO:0007669"/>
    <property type="project" value="UniProtKB-ARBA"/>
</dbReference>
<dbReference type="InterPro" id="IPR036188">
    <property type="entry name" value="FAD/NAD-bd_sf"/>
</dbReference>
<evidence type="ECO:0000313" key="6">
    <source>
        <dbReference type="EMBL" id="MYZ46559.1"/>
    </source>
</evidence>